<feature type="region of interest" description="Disordered" evidence="1">
    <location>
        <begin position="218"/>
        <end position="241"/>
    </location>
</feature>
<gene>
    <name evidence="2" type="ORF">I8J32_010995</name>
</gene>
<dbReference type="GO" id="GO:0008168">
    <property type="term" value="F:methyltransferase activity"/>
    <property type="evidence" value="ECO:0007669"/>
    <property type="project" value="UniProtKB-KW"/>
</dbReference>
<dbReference type="GO" id="GO:0032259">
    <property type="term" value="P:methylation"/>
    <property type="evidence" value="ECO:0007669"/>
    <property type="project" value="UniProtKB-KW"/>
</dbReference>
<keyword evidence="3" id="KW-1185">Reference proteome</keyword>
<keyword evidence="2" id="KW-0808">Transferase</keyword>
<dbReference type="SUPFAM" id="SSF53335">
    <property type="entry name" value="S-adenosyl-L-methionine-dependent methyltransferases"/>
    <property type="match status" value="1"/>
</dbReference>
<evidence type="ECO:0000256" key="1">
    <source>
        <dbReference type="SAM" id="MobiDB-lite"/>
    </source>
</evidence>
<dbReference type="AlphaFoldDB" id="A0A974XYQ7"/>
<keyword evidence="2" id="KW-0489">Methyltransferase</keyword>
<dbReference type="EMBL" id="CP071518">
    <property type="protein sequence ID" value="QSX77310.1"/>
    <property type="molecule type" value="Genomic_DNA"/>
</dbReference>
<accession>A0A974XYQ7</accession>
<evidence type="ECO:0000313" key="2">
    <source>
        <dbReference type="EMBL" id="QSX77310.1"/>
    </source>
</evidence>
<dbReference type="RefSeq" id="WP_200612037.1">
    <property type="nucleotide sequence ID" value="NZ_CP071518.1"/>
</dbReference>
<name>A0A974XYQ7_9GAMM</name>
<dbReference type="InterPro" id="IPR029063">
    <property type="entry name" value="SAM-dependent_MTases_sf"/>
</dbReference>
<dbReference type="Gene3D" id="3.40.50.150">
    <property type="entry name" value="Vaccinia Virus protein VP39"/>
    <property type="match status" value="1"/>
</dbReference>
<proteinExistence type="predicted"/>
<dbReference type="Proteomes" id="UP000639274">
    <property type="component" value="Chromosome"/>
</dbReference>
<feature type="compositionally biased region" description="Basic and acidic residues" evidence="1">
    <location>
        <begin position="223"/>
        <end position="235"/>
    </location>
</feature>
<sequence length="241" mass="26919">MTEFGTSPNRVALWTAFLRERQVRSMAEVGVYRGKFAAHLLANLPELSRYVMIDPWRNIPEWNKPLNKDDATFERVYQDCLAATDFAADRRQVLRGRTTEVVSQIPDGSLDFAYIDGDHTLRGITIDLVAMYPKVREGGWIAGDDFCRSIWQHNASFEPTLVFPLAVHFAEALGLTIHALPHEQFLIHKQPGTFRFVDTVGGYEDACLKSQFIDACGPGPRDGGPRDGGPRDVSHGETASV</sequence>
<reference evidence="2 3" key="1">
    <citation type="submission" date="2021-03" db="EMBL/GenBank/DDBJ databases">
        <title>Lysobacter sp. nov. isolated from soil of gangwondo yeongwol, south Korea.</title>
        <authorList>
            <person name="Kim K.R."/>
            <person name="Kim K.H."/>
            <person name="Jeon C.O."/>
        </authorList>
    </citation>
    <scope>NUCLEOTIDE SEQUENCE [LARGE SCALE GENOMIC DNA]</scope>
    <source>
        <strain evidence="2 3">R19</strain>
    </source>
</reference>
<evidence type="ECO:0000313" key="3">
    <source>
        <dbReference type="Proteomes" id="UP000639274"/>
    </source>
</evidence>
<organism evidence="2 3">
    <name type="scientific">Agrilutibacter solisilvae</name>
    <dbReference type="NCBI Taxonomy" id="2763317"/>
    <lineage>
        <taxon>Bacteria</taxon>
        <taxon>Pseudomonadati</taxon>
        <taxon>Pseudomonadota</taxon>
        <taxon>Gammaproteobacteria</taxon>
        <taxon>Lysobacterales</taxon>
        <taxon>Lysobacteraceae</taxon>
        <taxon>Agrilutibacter</taxon>
    </lineage>
</organism>
<dbReference type="Pfam" id="PF13578">
    <property type="entry name" value="Methyltransf_24"/>
    <property type="match status" value="1"/>
</dbReference>
<protein>
    <submittedName>
        <fullName evidence="2">Class I SAM-dependent methyltransferase</fullName>
    </submittedName>
</protein>
<dbReference type="KEGG" id="lsf:I8J32_010995"/>